<reference evidence="1 2" key="1">
    <citation type="journal article" date="2017" name="Front. Microbiol.">
        <title>Labilibaculum manganireducens gen. nov., sp. nov. and Labilibaculum filiforme sp. nov., Novel Bacteroidetes Isolated from Subsurface Sediments of the Baltic Sea.</title>
        <authorList>
            <person name="Vandieken V."/>
            <person name="Marshall I.P."/>
            <person name="Niemann H."/>
            <person name="Engelen B."/>
            <person name="Cypionka H."/>
        </authorList>
    </citation>
    <scope>NUCLEOTIDE SEQUENCE [LARGE SCALE GENOMIC DNA]</scope>
    <source>
        <strain evidence="1 2">59.10-2M</strain>
    </source>
</reference>
<dbReference type="InterPro" id="IPR026341">
    <property type="entry name" value="T9SS_type_B"/>
</dbReference>
<organism evidence="1 2">
    <name type="scientific">Labilibaculum manganireducens</name>
    <dbReference type="NCBI Taxonomy" id="1940525"/>
    <lineage>
        <taxon>Bacteria</taxon>
        <taxon>Pseudomonadati</taxon>
        <taxon>Bacteroidota</taxon>
        <taxon>Bacteroidia</taxon>
        <taxon>Marinilabiliales</taxon>
        <taxon>Marinifilaceae</taxon>
        <taxon>Labilibaculum</taxon>
    </lineage>
</organism>
<sequence length="842" mass="90961">MLKTLLHKTLLTAIAILLGGWAVVAQQYVVKGTTLNFKVDEVTGYEYHWSVTHTSSGSVAYLASKTFESGDYVFANEGDYQVKVYPEDLGTHCFGDPLTMMVVVDGAAPTAEFDDLEVPYVCSANNGGDANGKVNITVNYSGPKPWTFKISVDRAPAVMPVGADELYVNTFEFELEIPNTTGKTHRAEILLVEAKTVSGIPVTEDLANQTLEVDVMALPNTIFGDYAPVIQAGTIQSYTATIEKNENYELFVPDGATVLNEKTKKLSDKFHSELSFDVQWGNTPGDYQIKLLERTAFDCAGDTIYAAISVVESFVVSLGGDIQICEGESATLTPTIDFDGTYTYLWSDGSTGSSLSVTEAGTYSVTATDSGTGKSSSAAVSVNVLTAPLVDLGADYELADGETKVLDAGNPGLTYFWSTGETSQTISVNSSNTYSVDVTNVNGCVGTDEIIISSKSDVFAINLGGDKNICDGEEVILNPNPSISQNYTYLWSNGAGTSTLTVSESGIYSVTVRDGAGNEKTDEIEVIVHALPIVDLGGDITLYDGETTTLDAGVSGSGLVYEWSSGESTQTISVSDENVYSVKVTDEYSCYNTDDISVVRKDGHKFSVDLGGDIQICEGDRVYLEPIIDRTFISDPIYKWIPSESTEKGILVNQSGKYCVDVTDPFGNTEGDCIELTVNPSPIVDLGEDLIVQTGENVTLDAENNGSFYRWSTDDISQTINVSQAGEYWVEVTNQQSCMGRDTINVVYPEGDQFVGLASGFSPNGDGKNDVLFVRGNNIGSMNLIIYNRLGHKIFQSNRQDVGWDGTYRGVKQDMDVYVFFLQVTFLDGSSVQKRGNVTLLY</sequence>
<dbReference type="AlphaFoldDB" id="A0A2N3HUC5"/>
<keyword evidence="2" id="KW-1185">Reference proteome</keyword>
<name>A0A2N3HUC5_9BACT</name>
<protein>
    <recommendedName>
        <fullName evidence="3">Ig-like domain-containing protein</fullName>
    </recommendedName>
</protein>
<dbReference type="NCBIfam" id="TIGR04131">
    <property type="entry name" value="Bac_Flav_CTERM"/>
    <property type="match status" value="1"/>
</dbReference>
<dbReference type="Pfam" id="PF13585">
    <property type="entry name" value="CHU_C"/>
    <property type="match status" value="1"/>
</dbReference>
<accession>A0A2N3HUC5</accession>
<comment type="caution">
    <text evidence="1">The sequence shown here is derived from an EMBL/GenBank/DDBJ whole genome shotgun (WGS) entry which is preliminary data.</text>
</comment>
<evidence type="ECO:0000313" key="1">
    <source>
        <dbReference type="EMBL" id="PKQ61653.1"/>
    </source>
</evidence>
<proteinExistence type="predicted"/>
<evidence type="ECO:0000313" key="2">
    <source>
        <dbReference type="Proteomes" id="UP000233618"/>
    </source>
</evidence>
<dbReference type="Proteomes" id="UP000233618">
    <property type="component" value="Unassembled WGS sequence"/>
</dbReference>
<evidence type="ECO:0008006" key="3">
    <source>
        <dbReference type="Google" id="ProtNLM"/>
    </source>
</evidence>
<dbReference type="EMBL" id="MVDE01000042">
    <property type="protein sequence ID" value="PKQ61653.1"/>
    <property type="molecule type" value="Genomic_DNA"/>
</dbReference>
<gene>
    <name evidence="1" type="ORF">BZG01_18770</name>
</gene>